<keyword evidence="5" id="KW-1185">Reference proteome</keyword>
<dbReference type="InterPro" id="IPR014755">
    <property type="entry name" value="Cu-Rt/internalin_Ig-like"/>
</dbReference>
<dbReference type="InterPro" id="IPR025965">
    <property type="entry name" value="FlgD/Vpr_Ig-like"/>
</dbReference>
<dbReference type="Gene3D" id="2.60.40.4070">
    <property type="match status" value="1"/>
</dbReference>
<feature type="chain" id="PRO_5046075477" evidence="2">
    <location>
        <begin position="21"/>
        <end position="868"/>
    </location>
</feature>
<organism evidence="4 5">
    <name type="scientific">Pedobacter rhodius</name>
    <dbReference type="NCBI Taxonomy" id="3004098"/>
    <lineage>
        <taxon>Bacteria</taxon>
        <taxon>Pseudomonadati</taxon>
        <taxon>Bacteroidota</taxon>
        <taxon>Sphingobacteriia</taxon>
        <taxon>Sphingobacteriales</taxon>
        <taxon>Sphingobacteriaceae</taxon>
        <taxon>Pedobacter</taxon>
    </lineage>
</organism>
<dbReference type="EMBL" id="JAPWGL010000004">
    <property type="protein sequence ID" value="MCZ4224609.1"/>
    <property type="molecule type" value="Genomic_DNA"/>
</dbReference>
<dbReference type="Gene3D" id="2.60.40.1260">
    <property type="entry name" value="Lamin Tail domain"/>
    <property type="match status" value="1"/>
</dbReference>
<feature type="domain" description="LTD" evidence="3">
    <location>
        <begin position="318"/>
        <end position="435"/>
    </location>
</feature>
<dbReference type="PROSITE" id="PS51841">
    <property type="entry name" value="LTD"/>
    <property type="match status" value="1"/>
</dbReference>
<dbReference type="Pfam" id="PF13860">
    <property type="entry name" value="FlgD_ig"/>
    <property type="match status" value="1"/>
</dbReference>
<evidence type="ECO:0000259" key="3">
    <source>
        <dbReference type="PROSITE" id="PS51841"/>
    </source>
</evidence>
<comment type="caution">
    <text evidence="4">The sequence shown here is derived from an EMBL/GenBank/DDBJ whole genome shotgun (WGS) entry which is preliminary data.</text>
</comment>
<sequence length="868" mass="94877">MKKILLISLLLFCKITFSQVSDSFTDGDFSQNPIWRGDVNYFQINTKNQLQTQGQQLAAQTISLSTANQLSLNASWTFFVQLNFDPTTTNFVRIYLTSNKEDLKGSLNGYFVQIGETGATDGFHLYKQSGTSATRIIVGAQKTRVNANVVLAKIKVKRDAAGKWDLFTDVTGGNNFNLEGSTTENSFTSSGFAGVFCRYATASRYNQYIFDDFNIDDLIPDTTPPAIKSIAAVNASTLDVTFSEPLDLNSATVTGNYNLSNGYGSPTNVASTALPNVYRLTFLKELISGDYNLTVSHVRDKKGNVIAFNSNLGFTYIKPYTVKSGDLVINEIFANPTGSLALPQKEFVEIWNTTTEYILMQGWKYADQNSTYTFLADTIKPRQYVILAAKADEALFKPFGKTIGLSPWPSLNNDKDILTLTDNTSRIIDKVAYYDTWYKDDVKKKGGYSLELIDPKNVCGGTQNWSASSDASGATPAQSNSVYQAQMSTEVPKLLSASVIDSVTVQVEFSKSIDSLSAVQLPNYFVNNGVGNPMSVIIQSTNFSTAILQFSNPLTRGIENILTITSVTDCAGNLISSAANTAKLFIAKKVTANDILISEILFNPKVGGVDFVEIYNNAGHVLDLKDLQLANLDAGGKAGSIKNLSAKNLLIQPGTYWVVSTNTANIKTGYVCENLDNFIQLGALPAYNNDRGTVILLGNNMQIDRFNYTEKMHVALLQNPEGVSLERVSFSKGANEAGNFKSAAASVGFATPTYKNSQAPDGQESYVKLLSKTFSPDDDGFEDVLTLDYQVAENTSFATVLIYSDKGRLVRSLLKNQTIGTKGTFIWDGLDDNGQKAPIGIYIVLFDVFNLNGHTRRFKNTCVLAGKL</sequence>
<dbReference type="InterPro" id="IPR036415">
    <property type="entry name" value="Lamin_tail_dom_sf"/>
</dbReference>
<dbReference type="Proteomes" id="UP001144341">
    <property type="component" value="Unassembled WGS sequence"/>
</dbReference>
<proteinExistence type="predicted"/>
<keyword evidence="1 2" id="KW-0732">Signal</keyword>
<dbReference type="RefSeq" id="WP_269416390.1">
    <property type="nucleotide sequence ID" value="NZ_JAPWGL010000004.1"/>
</dbReference>
<feature type="signal peptide" evidence="2">
    <location>
        <begin position="1"/>
        <end position="20"/>
    </location>
</feature>
<accession>A0ABT4L0F9</accession>
<evidence type="ECO:0000256" key="2">
    <source>
        <dbReference type="SAM" id="SignalP"/>
    </source>
</evidence>
<gene>
    <name evidence="4" type="ORF">O0931_14960</name>
</gene>
<dbReference type="Pfam" id="PF00932">
    <property type="entry name" value="LTD"/>
    <property type="match status" value="2"/>
</dbReference>
<evidence type="ECO:0000256" key="1">
    <source>
        <dbReference type="ARBA" id="ARBA00022729"/>
    </source>
</evidence>
<evidence type="ECO:0000313" key="4">
    <source>
        <dbReference type="EMBL" id="MCZ4224609.1"/>
    </source>
</evidence>
<evidence type="ECO:0000313" key="5">
    <source>
        <dbReference type="Proteomes" id="UP001144341"/>
    </source>
</evidence>
<reference evidence="4" key="1">
    <citation type="submission" date="2022-12" db="EMBL/GenBank/DDBJ databases">
        <title>Genome sequence of SJ11.</title>
        <authorList>
            <person name="Woo H."/>
        </authorList>
    </citation>
    <scope>NUCLEOTIDE SEQUENCE</scope>
    <source>
        <strain evidence="4">SJ11</strain>
    </source>
</reference>
<name>A0ABT4L0F9_9SPHI</name>
<dbReference type="InterPro" id="IPR001322">
    <property type="entry name" value="Lamin_tail_dom"/>
</dbReference>
<dbReference type="SUPFAM" id="SSF74853">
    <property type="entry name" value="Lamin A/C globular tail domain"/>
    <property type="match status" value="1"/>
</dbReference>
<protein>
    <submittedName>
        <fullName evidence="4">Lamin tail domain-containing protein</fullName>
    </submittedName>
</protein>
<dbReference type="Gene3D" id="2.60.40.1220">
    <property type="match status" value="2"/>
</dbReference>